<dbReference type="SUPFAM" id="SSF55781">
    <property type="entry name" value="GAF domain-like"/>
    <property type="match status" value="1"/>
</dbReference>
<dbReference type="GO" id="GO:0052621">
    <property type="term" value="F:diguanylate cyclase activity"/>
    <property type="evidence" value="ECO:0007669"/>
    <property type="project" value="TreeGrafter"/>
</dbReference>
<dbReference type="Gene3D" id="3.40.50.300">
    <property type="entry name" value="P-loop containing nucleotide triphosphate hydrolases"/>
    <property type="match status" value="1"/>
</dbReference>
<dbReference type="eggNOG" id="COG3706">
    <property type="taxonomic scope" value="Bacteria"/>
</dbReference>
<dbReference type="NCBIfam" id="TIGR00254">
    <property type="entry name" value="GGDEF"/>
    <property type="match status" value="1"/>
</dbReference>
<evidence type="ECO:0000313" key="3">
    <source>
        <dbReference type="EMBL" id="AGF58827.1"/>
    </source>
</evidence>
<sequence>MRTINNKYLIEDELPSEENFSNYIVSHLEKNENYVLCVLKNDFTYEKTRDYLLSKFETIKKLNFENVTNVIKVEIIYGMNGIKLDKPQYGYLMENIRTKIDTQNYIRKCNTREKLNIFMEICSAINTLNMKGYIFDDITLKDIKLIPIPNNNVKIKIKNLLQNELKKFNLINYFPYKYNVDKNNKKSLEKNNTIQVINLFNAIFSEEDFENELRELRYIQTLNNQINIAFDIKYIMNDINNKMKTNYSFFVKDALNTINTNLDLIGMEEEIKIIEKNLQRVLMRKENNKIISFNGEDGSGKSRFLREIKYRIENKYFIDAVYIENINNSSISKEELYNNLLNNLLSKSDTNLKDKYEVYIKKFISILSETETTNKENRQTLQLINRIGRFIYEYTMTKPLIVLIDDLDQKDDVFKLLIRYITLLENNLQNVIILFSMNESRSDKKFLDYIKELRELGEYEEYKINYFNQYDTTKMIKGMLNTNQEFSKLETKVYSETLGNPQYISGVIKELYDNHNLYFDETLGRWEINVSVNDILIPKYLEQKLEENISILNEAEIDILKKLSIFENPLSEKIILENIITEQNQINIYRFLKFKRFFIDKISDQGILVGFSNNLLRNILYLKLEEDQKVEMHKNASVFLEKILFNTDYYIEELLIHLERSNNFEKAYFYAVKYAKALEVSGDHLKAISYYKKILKYPNSINNTKIAINIAMIYEKNSDHIKSFEYLDKANQFAIENDEMEDQIYTLLEMIIIKINNITDMDTSIDYSLKCIRRLLNLKFYAKGEVYYYFALALKYRLENNTLKVVSNVEKALFICKENKIKEDVYGWITLTLVTVKIREGDFAKAKEICIQANEIFIYNSNINGQLYSKLYYATICKEEGYPNEEVFKQYLEISKLSNKFKSYKKEILSLIYISEIYAEEKKYEQAEEYLLKALRREREEEIYSYSFSICNRLCLVYIKSGKINLAVKYYRLTRQMQKGLKLLGEDIIRANYTYALYNSMICNYDASYKYLKEIYKQIYNLKNQQNKVMICECYEIMLYKCKNERSIKFLYEKLNDKINNLGNSELEIEIRVRTIKRIFSLGYIEFAKKLFFEIDNYPKDYNIEGLYIFLELNFKNKNFYNYLINKGLRICSYINNEEIKADLFSVIGEKYNELNCYLLAMNYYYEAITGYINSINSLPKSDKLSYINKSNFLKTRRLFLECLNMNLGLKNKFKEFKEVNKGKAAVEILNELEISNILSNEAVFKLAEELYEKSYYNDLNDVFKVFQQFSSDTISNIKNVLKYMARVTLADKAMIVTENNENMNNVICTYRVNEEDEINRYISVNIDSEDDIFIISNNDIRLYQFDNEILKSRIKAFLYMKIRNTEKHINSNSEINARLILTTNNAINNINPRSVEIIQELKPFLIYLLEKHNLTITSTLDKLTGTYNRKYFEEALIFLLEDARSEKSELAVIMFDIDDFKGINDKYGHQTGDEVLIKLIKEVKKCMDKKDVIGRYGGEEFILLLPNVNKEKAISIAEKIRNTVEVAKILGDKRNVTISIGIAMSANEDINCEEIIERADQALYQAKHEGKNRVILWKKNYGVKNNINNELTGVMSGNAAKDYHLAVILKDIANIVKAKEDKEVKINKFISKVMEIIECDSATVFCINHNKITNMYSKSRNDENVDADEKFNFKLIYKVIEDGNGVFLIDWVNMDNYTYHGIPDWKSVCVVPVICNGEILSVIYLSVSVNKKEFSCSDYNLLTFLSEVGVSIF</sequence>
<dbReference type="InterPro" id="IPR029016">
    <property type="entry name" value="GAF-like_dom_sf"/>
</dbReference>
<dbReference type="FunFam" id="3.30.70.270:FF:000001">
    <property type="entry name" value="Diguanylate cyclase domain protein"/>
    <property type="match status" value="1"/>
</dbReference>
<dbReference type="InterPro" id="IPR050469">
    <property type="entry name" value="Diguanylate_Cyclase"/>
</dbReference>
<comment type="subcellular location">
    <subcellularLocation>
        <location evidence="1">Membrane</location>
        <topology evidence="1">Single-pass membrane protein</topology>
    </subcellularLocation>
</comment>
<dbReference type="Proteomes" id="UP000011728">
    <property type="component" value="Chromosome"/>
</dbReference>
<accession>M1N608</accession>
<dbReference type="KEGG" id="csr:Cspa_c50760"/>
<dbReference type="GO" id="GO:0043709">
    <property type="term" value="P:cell adhesion involved in single-species biofilm formation"/>
    <property type="evidence" value="ECO:0007669"/>
    <property type="project" value="TreeGrafter"/>
</dbReference>
<dbReference type="HOGENOM" id="CLU_242103_0_0_9"/>
<dbReference type="SMART" id="SM00267">
    <property type="entry name" value="GGDEF"/>
    <property type="match status" value="1"/>
</dbReference>
<dbReference type="SUPFAM" id="SSF56112">
    <property type="entry name" value="Protein kinase-like (PK-like)"/>
    <property type="match status" value="1"/>
</dbReference>
<keyword evidence="4" id="KW-1185">Reference proteome</keyword>
<dbReference type="CDD" id="cd01949">
    <property type="entry name" value="GGDEF"/>
    <property type="match status" value="1"/>
</dbReference>
<dbReference type="SUPFAM" id="SSF55073">
    <property type="entry name" value="Nucleotide cyclase"/>
    <property type="match status" value="1"/>
</dbReference>
<dbReference type="PROSITE" id="PS50887">
    <property type="entry name" value="GGDEF"/>
    <property type="match status" value="1"/>
</dbReference>
<dbReference type="PATRIC" id="fig|931276.5.peg.5126"/>
<protein>
    <submittedName>
        <fullName evidence="3">Diguanylate cyclase (GGDEF) domain-containing protein</fullName>
    </submittedName>
</protein>
<dbReference type="GO" id="GO:0005886">
    <property type="term" value="C:plasma membrane"/>
    <property type="evidence" value="ECO:0007669"/>
    <property type="project" value="TreeGrafter"/>
</dbReference>
<evidence type="ECO:0000256" key="1">
    <source>
        <dbReference type="ARBA" id="ARBA00004167"/>
    </source>
</evidence>
<dbReference type="InterPro" id="IPR011009">
    <property type="entry name" value="Kinase-like_dom_sf"/>
</dbReference>
<evidence type="ECO:0000313" key="4">
    <source>
        <dbReference type="Proteomes" id="UP000011728"/>
    </source>
</evidence>
<dbReference type="InterPro" id="IPR029787">
    <property type="entry name" value="Nucleotide_cyclase"/>
</dbReference>
<dbReference type="InterPro" id="IPR027417">
    <property type="entry name" value="P-loop_NTPase"/>
</dbReference>
<dbReference type="Gene3D" id="3.30.450.40">
    <property type="match status" value="1"/>
</dbReference>
<dbReference type="Gene3D" id="3.30.70.270">
    <property type="match status" value="1"/>
</dbReference>
<dbReference type="Gene3D" id="1.25.40.10">
    <property type="entry name" value="Tetratricopeptide repeat domain"/>
    <property type="match status" value="1"/>
</dbReference>
<dbReference type="STRING" id="36745.CLSAP_48330"/>
<dbReference type="EMBL" id="CP004121">
    <property type="protein sequence ID" value="AGF58827.1"/>
    <property type="molecule type" value="Genomic_DNA"/>
</dbReference>
<evidence type="ECO:0000259" key="2">
    <source>
        <dbReference type="PROSITE" id="PS50887"/>
    </source>
</evidence>
<dbReference type="InterPro" id="IPR011990">
    <property type="entry name" value="TPR-like_helical_dom_sf"/>
</dbReference>
<proteinExistence type="predicted"/>
<dbReference type="InterPro" id="IPR019734">
    <property type="entry name" value="TPR_rpt"/>
</dbReference>
<dbReference type="InterPro" id="IPR043128">
    <property type="entry name" value="Rev_trsase/Diguanyl_cyclase"/>
</dbReference>
<feature type="domain" description="GGDEF" evidence="2">
    <location>
        <begin position="1449"/>
        <end position="1580"/>
    </location>
</feature>
<dbReference type="SUPFAM" id="SSF52540">
    <property type="entry name" value="P-loop containing nucleoside triphosphate hydrolases"/>
    <property type="match status" value="1"/>
</dbReference>
<dbReference type="PANTHER" id="PTHR45138">
    <property type="entry name" value="REGULATORY COMPONENTS OF SENSORY TRANSDUCTION SYSTEM"/>
    <property type="match status" value="1"/>
</dbReference>
<gene>
    <name evidence="3" type="ORF">Cspa_c50760</name>
</gene>
<dbReference type="InterPro" id="IPR000160">
    <property type="entry name" value="GGDEF_dom"/>
</dbReference>
<name>M1N608_9CLOT</name>
<reference evidence="3 4" key="1">
    <citation type="submission" date="2013-02" db="EMBL/GenBank/DDBJ databases">
        <title>Genome sequence of Clostridium saccharoperbutylacetonicum N1-4(HMT).</title>
        <authorList>
            <person name="Poehlein A."/>
            <person name="Daniel R."/>
        </authorList>
    </citation>
    <scope>NUCLEOTIDE SEQUENCE [LARGE SCALE GENOMIC DNA]</scope>
    <source>
        <strain evidence="4">N1-4(HMT)</strain>
    </source>
</reference>
<dbReference type="Pfam" id="PF00990">
    <property type="entry name" value="GGDEF"/>
    <property type="match status" value="1"/>
</dbReference>
<dbReference type="PANTHER" id="PTHR45138:SF9">
    <property type="entry name" value="DIGUANYLATE CYCLASE DGCM-RELATED"/>
    <property type="match status" value="1"/>
</dbReference>
<organism evidence="3 4">
    <name type="scientific">Clostridium saccharoperbutylacetonicum N1-4(HMT)</name>
    <dbReference type="NCBI Taxonomy" id="931276"/>
    <lineage>
        <taxon>Bacteria</taxon>
        <taxon>Bacillati</taxon>
        <taxon>Bacillota</taxon>
        <taxon>Clostridia</taxon>
        <taxon>Eubacteriales</taxon>
        <taxon>Clostridiaceae</taxon>
        <taxon>Clostridium</taxon>
    </lineage>
</organism>
<dbReference type="RefSeq" id="WP_015395135.1">
    <property type="nucleotide sequence ID" value="NC_020291.1"/>
</dbReference>
<dbReference type="SUPFAM" id="SSF48452">
    <property type="entry name" value="TPR-like"/>
    <property type="match status" value="2"/>
</dbReference>
<dbReference type="SMART" id="SM00028">
    <property type="entry name" value="TPR"/>
    <property type="match status" value="5"/>
</dbReference>
<dbReference type="GO" id="GO:1902201">
    <property type="term" value="P:negative regulation of bacterial-type flagellum-dependent cell motility"/>
    <property type="evidence" value="ECO:0007669"/>
    <property type="project" value="TreeGrafter"/>
</dbReference>